<keyword evidence="2" id="KW-0328">Glycosyltransferase</keyword>
<dbReference type="Pfam" id="PF00535">
    <property type="entry name" value="Glycos_transf_2"/>
    <property type="match status" value="1"/>
</dbReference>
<proteinExistence type="predicted"/>
<evidence type="ECO:0000256" key="2">
    <source>
        <dbReference type="ARBA" id="ARBA00022676"/>
    </source>
</evidence>
<dbReference type="AlphaFoldDB" id="A0A1J4VBN0"/>
<dbReference type="Proteomes" id="UP000183206">
    <property type="component" value="Unassembled WGS sequence"/>
</dbReference>
<dbReference type="GO" id="GO:0005886">
    <property type="term" value="C:plasma membrane"/>
    <property type="evidence" value="ECO:0007669"/>
    <property type="project" value="TreeGrafter"/>
</dbReference>
<reference evidence="9 10" key="1">
    <citation type="journal article" date="2016" name="Environ. Microbiol.">
        <title>Genomic resolution of a cold subsurface aquifer community provides metabolic insights for novel microbes adapted to high CO concentrations.</title>
        <authorList>
            <person name="Probst A.J."/>
            <person name="Castelle C.J."/>
            <person name="Singh A."/>
            <person name="Brown C.T."/>
            <person name="Anantharaman K."/>
            <person name="Sharon I."/>
            <person name="Hug L.A."/>
            <person name="Burstein D."/>
            <person name="Emerson J.B."/>
            <person name="Thomas B.C."/>
            <person name="Banfield J.F."/>
        </authorList>
    </citation>
    <scope>NUCLEOTIDE SEQUENCE [LARGE SCALE GENOMIC DNA]</scope>
    <source>
        <strain evidence="9">CG1_02_47_685</strain>
    </source>
</reference>
<dbReference type="PANTHER" id="PTHR48090:SF1">
    <property type="entry name" value="PROPHAGE BACTOPRENOL GLUCOSYL TRANSFERASE HOMOLOG"/>
    <property type="match status" value="1"/>
</dbReference>
<feature type="transmembrane region" description="Helical" evidence="7">
    <location>
        <begin position="269"/>
        <end position="293"/>
    </location>
</feature>
<keyword evidence="4 7" id="KW-0812">Transmembrane</keyword>
<dbReference type="InterPro" id="IPR050256">
    <property type="entry name" value="Glycosyltransferase_2"/>
</dbReference>
<dbReference type="InterPro" id="IPR001173">
    <property type="entry name" value="Glyco_trans_2-like"/>
</dbReference>
<gene>
    <name evidence="9" type="ORF">AUJ44_00360</name>
</gene>
<comment type="caution">
    <text evidence="9">The sequence shown here is derived from an EMBL/GenBank/DDBJ whole genome shotgun (WGS) entry which is preliminary data.</text>
</comment>
<evidence type="ECO:0000313" key="9">
    <source>
        <dbReference type="EMBL" id="OIO33475.1"/>
    </source>
</evidence>
<keyword evidence="5 7" id="KW-1133">Transmembrane helix</keyword>
<evidence type="ECO:0000256" key="1">
    <source>
        <dbReference type="ARBA" id="ARBA00004141"/>
    </source>
</evidence>
<keyword evidence="6 7" id="KW-0472">Membrane</keyword>
<keyword evidence="3" id="KW-0808">Transferase</keyword>
<sequence length="323" mass="35834">MSKLLSIVIPAHNEEENIPVIYRAILDVGKNLLGYMFEIIIVNDGSTDDTGKVVEKLADEDPRIKYIEFSRNFSKEIALSAGIHHAHGDAVIMLDADMQHPPELIPLFVKKWKNGADVVIGMRNKRNHEGVLKRFGAALFYALMNGISNVPMDPHATDYRLIDRKVADVFEQFTERNRFTRGLVDWLGFKRSYVSFDASARHAGTASYGTKKLMNLAYSVVFTHTLFPLMIAGYMGAFITITSALLGAFVIVEDVVMGDPLGIEVSGTAMLAIMILFLVGIILVCLGFIASYIKTIQDEVIGRPLYVIARTKNISDDDSARVS</sequence>
<feature type="transmembrane region" description="Helical" evidence="7">
    <location>
        <begin position="216"/>
        <end position="249"/>
    </location>
</feature>
<dbReference type="GO" id="GO:0016757">
    <property type="term" value="F:glycosyltransferase activity"/>
    <property type="evidence" value="ECO:0007669"/>
    <property type="project" value="UniProtKB-KW"/>
</dbReference>
<evidence type="ECO:0000259" key="8">
    <source>
        <dbReference type="Pfam" id="PF00535"/>
    </source>
</evidence>
<dbReference type="Gene3D" id="3.90.550.10">
    <property type="entry name" value="Spore Coat Polysaccharide Biosynthesis Protein SpsA, Chain A"/>
    <property type="match status" value="1"/>
</dbReference>
<name>A0A1J4VBN0_9BACT</name>
<evidence type="ECO:0000256" key="3">
    <source>
        <dbReference type="ARBA" id="ARBA00022679"/>
    </source>
</evidence>
<evidence type="ECO:0000256" key="5">
    <source>
        <dbReference type="ARBA" id="ARBA00022989"/>
    </source>
</evidence>
<feature type="domain" description="Glycosyltransferase 2-like" evidence="8">
    <location>
        <begin position="6"/>
        <end position="144"/>
    </location>
</feature>
<dbReference type="EMBL" id="MNVO01000006">
    <property type="protein sequence ID" value="OIO33475.1"/>
    <property type="molecule type" value="Genomic_DNA"/>
</dbReference>
<dbReference type="SUPFAM" id="SSF53448">
    <property type="entry name" value="Nucleotide-diphospho-sugar transferases"/>
    <property type="match status" value="1"/>
</dbReference>
<accession>A0A1J4VBN0</accession>
<comment type="subcellular location">
    <subcellularLocation>
        <location evidence="1">Membrane</location>
        <topology evidence="1">Multi-pass membrane protein</topology>
    </subcellularLocation>
</comment>
<evidence type="ECO:0000256" key="6">
    <source>
        <dbReference type="ARBA" id="ARBA00023136"/>
    </source>
</evidence>
<dbReference type="STRING" id="1805282.AUJ44_00360"/>
<evidence type="ECO:0000256" key="7">
    <source>
        <dbReference type="SAM" id="Phobius"/>
    </source>
</evidence>
<dbReference type="PANTHER" id="PTHR48090">
    <property type="entry name" value="UNDECAPRENYL-PHOSPHATE 4-DEOXY-4-FORMAMIDO-L-ARABINOSE TRANSFERASE-RELATED"/>
    <property type="match status" value="1"/>
</dbReference>
<organism evidence="9 10">
    <name type="scientific">Candidatus Nomurabacteria bacterium CG1_02_47_685</name>
    <dbReference type="NCBI Taxonomy" id="1805282"/>
    <lineage>
        <taxon>Bacteria</taxon>
        <taxon>Candidatus Nomuraibacteriota</taxon>
    </lineage>
</organism>
<dbReference type="CDD" id="cd04187">
    <property type="entry name" value="DPM1_like_bac"/>
    <property type="match status" value="1"/>
</dbReference>
<evidence type="ECO:0000313" key="10">
    <source>
        <dbReference type="Proteomes" id="UP000183206"/>
    </source>
</evidence>
<dbReference type="InterPro" id="IPR029044">
    <property type="entry name" value="Nucleotide-diphossugar_trans"/>
</dbReference>
<protein>
    <recommendedName>
        <fullName evidence="8">Glycosyltransferase 2-like domain-containing protein</fullName>
    </recommendedName>
</protein>
<evidence type="ECO:0000256" key="4">
    <source>
        <dbReference type="ARBA" id="ARBA00022692"/>
    </source>
</evidence>